<organism evidence="1 2">
    <name type="scientific">Exophiala mesophila</name>
    <name type="common">Black yeast-like fungus</name>
    <dbReference type="NCBI Taxonomy" id="212818"/>
    <lineage>
        <taxon>Eukaryota</taxon>
        <taxon>Fungi</taxon>
        <taxon>Dikarya</taxon>
        <taxon>Ascomycota</taxon>
        <taxon>Pezizomycotina</taxon>
        <taxon>Eurotiomycetes</taxon>
        <taxon>Chaetothyriomycetidae</taxon>
        <taxon>Chaetothyriales</taxon>
        <taxon>Herpotrichiellaceae</taxon>
        <taxon>Exophiala</taxon>
    </lineage>
</organism>
<dbReference type="Proteomes" id="UP000288859">
    <property type="component" value="Unassembled WGS sequence"/>
</dbReference>
<evidence type="ECO:0000313" key="2">
    <source>
        <dbReference type="Proteomes" id="UP000288859"/>
    </source>
</evidence>
<dbReference type="EMBL" id="NAJM01000024">
    <property type="protein sequence ID" value="RVX70316.1"/>
    <property type="molecule type" value="Genomic_DNA"/>
</dbReference>
<sequence>MAAFEGFIDEGDCMTGVSTSPGEGLRPGLVTASPVISNMIKGDVSSWEFREVVPDAVSEDPSQTLKRYTGQCKMRWDKLNMSSIAMYRKRVAASQTQIQTDVGKGLVATIGGMQCRR</sequence>
<gene>
    <name evidence="1" type="ORF">B0A52_05649</name>
</gene>
<accession>A0A438N3W3</accession>
<dbReference type="AlphaFoldDB" id="A0A438N3W3"/>
<comment type="caution">
    <text evidence="1">The sequence shown here is derived from an EMBL/GenBank/DDBJ whole genome shotgun (WGS) entry which is preliminary data.</text>
</comment>
<evidence type="ECO:0000313" key="1">
    <source>
        <dbReference type="EMBL" id="RVX70316.1"/>
    </source>
</evidence>
<proteinExistence type="predicted"/>
<name>A0A438N3W3_EXOME</name>
<reference evidence="1 2" key="1">
    <citation type="submission" date="2017-03" db="EMBL/GenBank/DDBJ databases">
        <title>Genomes of endolithic fungi from Antarctica.</title>
        <authorList>
            <person name="Coleine C."/>
            <person name="Masonjones S."/>
            <person name="Stajich J.E."/>
        </authorList>
    </citation>
    <scope>NUCLEOTIDE SEQUENCE [LARGE SCALE GENOMIC DNA]</scope>
    <source>
        <strain evidence="1 2">CCFEE 6314</strain>
    </source>
</reference>
<protein>
    <submittedName>
        <fullName evidence="1">Uncharacterized protein</fullName>
    </submittedName>
</protein>